<name>A0A1M6SYV6_REIAG</name>
<feature type="transmembrane region" description="Helical" evidence="1">
    <location>
        <begin position="62"/>
        <end position="80"/>
    </location>
</feature>
<dbReference type="Pfam" id="PF03372">
    <property type="entry name" value="Exo_endo_phos"/>
    <property type="match status" value="1"/>
</dbReference>
<reference evidence="4" key="1">
    <citation type="submission" date="2016-11" db="EMBL/GenBank/DDBJ databases">
        <authorList>
            <person name="Varghese N."/>
            <person name="Submissions S."/>
        </authorList>
    </citation>
    <scope>NUCLEOTIDE SEQUENCE [LARGE SCALE GENOMIC DNA]</scope>
    <source>
        <strain evidence="4">DSM 26134</strain>
    </source>
</reference>
<dbReference type="AlphaFoldDB" id="A0A1M6SYV6"/>
<keyword evidence="3" id="KW-0255">Endonuclease</keyword>
<keyword evidence="4" id="KW-1185">Reference proteome</keyword>
<dbReference type="InterPro" id="IPR036691">
    <property type="entry name" value="Endo/exonu/phosph_ase_sf"/>
</dbReference>
<keyword evidence="3" id="KW-0378">Hydrolase</keyword>
<proteinExistence type="predicted"/>
<sequence length="309" mass="34785">MKKLLYYSLIAVLALTSIATIIGYFGTDNWFFDLFSHFKFQYFILSLLCITILLFMKRRIGLYFLPLAIITGLDIVPLYFGDTKNSDIQETVKIVCINLLSSNGEFESVEAFINSESPDVLVLQEMTELWQMMLEPTLASYQYKTVIPRTDNFGIALYSRVDSTSSGVINIGNSGLPSIEAQFNYGKDRLTILATHPLPPVGKEYFDSRNDQLMALTNYSVSAINEHILIGDLNCSSFSNHFKQLVKNTNLIDTRKGFGILPTWPTWFGMAKTTLDHCLVSEGITVKSRRVGQFIGSDHLPIIVELGIE</sequence>
<keyword evidence="1" id="KW-0812">Transmembrane</keyword>
<dbReference type="Proteomes" id="UP000184474">
    <property type="component" value="Unassembled WGS sequence"/>
</dbReference>
<feature type="transmembrane region" description="Helical" evidence="1">
    <location>
        <begin position="38"/>
        <end position="55"/>
    </location>
</feature>
<dbReference type="SUPFAM" id="SSF56219">
    <property type="entry name" value="DNase I-like"/>
    <property type="match status" value="1"/>
</dbReference>
<dbReference type="RefSeq" id="WP_073123391.1">
    <property type="nucleotide sequence ID" value="NZ_FRAA01000005.1"/>
</dbReference>
<gene>
    <name evidence="3" type="ORF">SAMN04488028_105212</name>
</gene>
<accession>A0A1M6SYV6</accession>
<evidence type="ECO:0000259" key="2">
    <source>
        <dbReference type="Pfam" id="PF03372"/>
    </source>
</evidence>
<feature type="transmembrane region" description="Helical" evidence="1">
    <location>
        <begin position="5"/>
        <end position="26"/>
    </location>
</feature>
<evidence type="ECO:0000256" key="1">
    <source>
        <dbReference type="SAM" id="Phobius"/>
    </source>
</evidence>
<dbReference type="GO" id="GO:0004519">
    <property type="term" value="F:endonuclease activity"/>
    <property type="evidence" value="ECO:0007669"/>
    <property type="project" value="UniProtKB-KW"/>
</dbReference>
<dbReference type="InterPro" id="IPR005135">
    <property type="entry name" value="Endo/exonuclease/phosphatase"/>
</dbReference>
<organism evidence="3 4">
    <name type="scientific">Reichenbachiella agariperforans</name>
    <dbReference type="NCBI Taxonomy" id="156994"/>
    <lineage>
        <taxon>Bacteria</taxon>
        <taxon>Pseudomonadati</taxon>
        <taxon>Bacteroidota</taxon>
        <taxon>Cytophagia</taxon>
        <taxon>Cytophagales</taxon>
        <taxon>Reichenbachiellaceae</taxon>
        <taxon>Reichenbachiella</taxon>
    </lineage>
</organism>
<protein>
    <submittedName>
        <fullName evidence="3">Uncharacterized conserved protein YafD, endonuclease/exonuclease/phosphatase (EEP) superfamily</fullName>
    </submittedName>
</protein>
<dbReference type="EMBL" id="FRAA01000005">
    <property type="protein sequence ID" value="SHK49895.1"/>
    <property type="molecule type" value="Genomic_DNA"/>
</dbReference>
<evidence type="ECO:0000313" key="3">
    <source>
        <dbReference type="EMBL" id="SHK49895.1"/>
    </source>
</evidence>
<evidence type="ECO:0000313" key="4">
    <source>
        <dbReference type="Proteomes" id="UP000184474"/>
    </source>
</evidence>
<keyword evidence="3" id="KW-0540">Nuclease</keyword>
<dbReference type="Gene3D" id="3.60.10.10">
    <property type="entry name" value="Endonuclease/exonuclease/phosphatase"/>
    <property type="match status" value="1"/>
</dbReference>
<keyword evidence="1" id="KW-1133">Transmembrane helix</keyword>
<feature type="domain" description="Endonuclease/exonuclease/phosphatase" evidence="2">
    <location>
        <begin position="98"/>
        <end position="299"/>
    </location>
</feature>
<keyword evidence="1" id="KW-0472">Membrane</keyword>
<dbReference type="GO" id="GO:0004527">
    <property type="term" value="F:exonuclease activity"/>
    <property type="evidence" value="ECO:0007669"/>
    <property type="project" value="UniProtKB-KW"/>
</dbReference>
<keyword evidence="3" id="KW-0269">Exonuclease</keyword>